<feature type="domain" description="Peptide chain release factor" evidence="2">
    <location>
        <begin position="140"/>
        <end position="251"/>
    </location>
</feature>
<dbReference type="InterPro" id="IPR005139">
    <property type="entry name" value="PCRF"/>
</dbReference>
<dbReference type="Gene3D" id="3.30.160.20">
    <property type="match status" value="1"/>
</dbReference>
<evidence type="ECO:0000256" key="1">
    <source>
        <dbReference type="ARBA" id="ARBA00010835"/>
    </source>
</evidence>
<comment type="caution">
    <text evidence="3">The sequence shown here is derived from an EMBL/GenBank/DDBJ whole genome shotgun (WGS) entry which is preliminary data.</text>
</comment>
<name>A0AAV6WNA9_9LAMI</name>
<dbReference type="SUPFAM" id="SSF75620">
    <property type="entry name" value="Release factor"/>
    <property type="match status" value="1"/>
</dbReference>
<comment type="similarity">
    <text evidence="1">Belongs to the prokaryotic/mitochondrial release factor family.</text>
</comment>
<proteinExistence type="inferred from homology"/>
<sequence>MAAISSSIVSLFKEIQLQNCGNFSNYPKNSTFSANFSTRAFRASSQEPLDDNKFYKELGMFSLRKRIEDSVLRAEMFGPTALELEEAKHINQEEVIRDYDLWDDLGKSNEILIKLADSAKVVDTLRDLKFKAEEAKLITELAEMDAINYALFKQAYSSSLDLNKCLDRYEMSKLLKEPYDMEGACITLESKCGDIYSEIWAGQLTQMYMKWAERQGHAGRIIERFPSNNGGIKSATIELEFKFAYGYLSGERGVHSMIRSFENHPEASLASVDVIPLFIESSPDLLIDDKDILFSYPSNCKDNPSKTSSAVHIQHIPTGLEVQSTGERSRFANKIKALNRLKAKLLIIMKDRGLSSVASITKGALTDTWNRETRKYVFRPSKMVQDLRTGIQHPDVNAVLNGNLDPLIAAHLNSRQTSTTVNEPA</sequence>
<organism evidence="3 4">
    <name type="scientific">Buddleja alternifolia</name>
    <dbReference type="NCBI Taxonomy" id="168488"/>
    <lineage>
        <taxon>Eukaryota</taxon>
        <taxon>Viridiplantae</taxon>
        <taxon>Streptophyta</taxon>
        <taxon>Embryophyta</taxon>
        <taxon>Tracheophyta</taxon>
        <taxon>Spermatophyta</taxon>
        <taxon>Magnoliopsida</taxon>
        <taxon>eudicotyledons</taxon>
        <taxon>Gunneridae</taxon>
        <taxon>Pentapetalae</taxon>
        <taxon>asterids</taxon>
        <taxon>lamiids</taxon>
        <taxon>Lamiales</taxon>
        <taxon>Scrophulariaceae</taxon>
        <taxon>Buddlejeae</taxon>
        <taxon>Buddleja</taxon>
    </lineage>
</organism>
<dbReference type="GO" id="GO:0005737">
    <property type="term" value="C:cytoplasm"/>
    <property type="evidence" value="ECO:0007669"/>
    <property type="project" value="UniProtKB-ARBA"/>
</dbReference>
<gene>
    <name evidence="3" type="ORF">BUALT_Bualt12G0024900</name>
</gene>
<evidence type="ECO:0000313" key="3">
    <source>
        <dbReference type="EMBL" id="KAG8372036.1"/>
    </source>
</evidence>
<dbReference type="Pfam" id="PF03462">
    <property type="entry name" value="PCRF"/>
    <property type="match status" value="1"/>
</dbReference>
<dbReference type="PANTHER" id="PTHR43116">
    <property type="entry name" value="PEPTIDE CHAIN RELEASE FACTOR 2"/>
    <property type="match status" value="1"/>
</dbReference>
<protein>
    <recommendedName>
        <fullName evidence="2">Peptide chain release factor domain-containing protein</fullName>
    </recommendedName>
</protein>
<dbReference type="EMBL" id="WHWC01000012">
    <property type="protein sequence ID" value="KAG8372036.1"/>
    <property type="molecule type" value="Genomic_DNA"/>
</dbReference>
<dbReference type="Gene3D" id="3.30.70.1660">
    <property type="match status" value="1"/>
</dbReference>
<dbReference type="Proteomes" id="UP000826271">
    <property type="component" value="Unassembled WGS sequence"/>
</dbReference>
<dbReference type="InterPro" id="IPR045853">
    <property type="entry name" value="Pep_chain_release_fac_I_sf"/>
</dbReference>
<evidence type="ECO:0000259" key="2">
    <source>
        <dbReference type="SMART" id="SM00937"/>
    </source>
</evidence>
<evidence type="ECO:0000313" key="4">
    <source>
        <dbReference type="Proteomes" id="UP000826271"/>
    </source>
</evidence>
<dbReference type="Pfam" id="PF00472">
    <property type="entry name" value="RF-1"/>
    <property type="match status" value="1"/>
</dbReference>
<dbReference type="AlphaFoldDB" id="A0AAV6WNA9"/>
<dbReference type="GO" id="GO:0003747">
    <property type="term" value="F:translation release factor activity"/>
    <property type="evidence" value="ECO:0007669"/>
    <property type="project" value="InterPro"/>
</dbReference>
<reference evidence="3" key="1">
    <citation type="submission" date="2019-10" db="EMBL/GenBank/DDBJ databases">
        <authorList>
            <person name="Zhang R."/>
            <person name="Pan Y."/>
            <person name="Wang J."/>
            <person name="Ma R."/>
            <person name="Yu S."/>
        </authorList>
    </citation>
    <scope>NUCLEOTIDE SEQUENCE</scope>
    <source>
        <strain evidence="3">LA-IB0</strain>
        <tissue evidence="3">Leaf</tissue>
    </source>
</reference>
<keyword evidence="4" id="KW-1185">Reference proteome</keyword>
<accession>A0AAV6WNA9</accession>
<dbReference type="PANTHER" id="PTHR43116:SF4">
    <property type="entry name" value="PEPTIDE CHAIN RELEASE FACTOR PRFB3, CHLOROPLASTIC"/>
    <property type="match status" value="1"/>
</dbReference>
<dbReference type="SMART" id="SM00937">
    <property type="entry name" value="PCRF"/>
    <property type="match status" value="1"/>
</dbReference>
<dbReference type="InterPro" id="IPR000352">
    <property type="entry name" value="Pep_chain_release_fac_I"/>
</dbReference>